<dbReference type="Proteomes" id="UP000286773">
    <property type="component" value="Unassembled WGS sequence"/>
</dbReference>
<keyword evidence="2" id="KW-1185">Reference proteome</keyword>
<dbReference type="AlphaFoldDB" id="A0A430AMJ8"/>
<proteinExistence type="predicted"/>
<organism evidence="1 2">
    <name type="scientific">Vagococcus acidifermentans</name>
    <dbReference type="NCBI Taxonomy" id="564710"/>
    <lineage>
        <taxon>Bacteria</taxon>
        <taxon>Bacillati</taxon>
        <taxon>Bacillota</taxon>
        <taxon>Bacilli</taxon>
        <taxon>Lactobacillales</taxon>
        <taxon>Enterococcaceae</taxon>
        <taxon>Vagococcus</taxon>
    </lineage>
</organism>
<accession>A0A430AMJ8</accession>
<gene>
    <name evidence="1" type="ORF">CBF27_12665</name>
</gene>
<protein>
    <submittedName>
        <fullName evidence="1">Uncharacterized protein</fullName>
    </submittedName>
</protein>
<evidence type="ECO:0000313" key="1">
    <source>
        <dbReference type="EMBL" id="RSU09380.1"/>
    </source>
</evidence>
<sequence length="68" mass="8158">MTKIDRRLKKIQRKMLDYIVKATVKELRELKAELQEFIHEKSSEPVKNYFNEIVKIIDLQIAKKEVQA</sequence>
<name>A0A430AMJ8_9ENTE</name>
<comment type="caution">
    <text evidence="1">The sequence shown here is derived from an EMBL/GenBank/DDBJ whole genome shotgun (WGS) entry which is preliminary data.</text>
</comment>
<evidence type="ECO:0000313" key="2">
    <source>
        <dbReference type="Proteomes" id="UP000286773"/>
    </source>
</evidence>
<dbReference type="EMBL" id="NGKC01000019">
    <property type="protein sequence ID" value="RSU09380.1"/>
    <property type="molecule type" value="Genomic_DNA"/>
</dbReference>
<reference evidence="1 2" key="1">
    <citation type="submission" date="2017-05" db="EMBL/GenBank/DDBJ databases">
        <title>Vagococcus spp. assemblies.</title>
        <authorList>
            <person name="Gulvik C.A."/>
        </authorList>
    </citation>
    <scope>NUCLEOTIDE SEQUENCE [LARGE SCALE GENOMIC DNA]</scope>
    <source>
        <strain evidence="1 2">LMG 24798</strain>
    </source>
</reference>
<dbReference type="RefSeq" id="WP_126814888.1">
    <property type="nucleotide sequence ID" value="NZ_NGKC01000019.1"/>
</dbReference>